<feature type="region of interest" description="Disordered" evidence="6">
    <location>
        <begin position="1051"/>
        <end position="1078"/>
    </location>
</feature>
<feature type="chain" id="PRO_5035771223" description="Survival protein SurE-like phosphatase/nucleotidase domain-containing protein" evidence="7">
    <location>
        <begin position="36"/>
        <end position="1078"/>
    </location>
</feature>
<feature type="signal peptide" evidence="7">
    <location>
        <begin position="1"/>
        <end position="35"/>
    </location>
</feature>
<reference evidence="9" key="1">
    <citation type="submission" date="2019-12" db="EMBL/GenBank/DDBJ databases">
        <title>Genome sequencing and annotation of Brassica cretica.</title>
        <authorList>
            <person name="Studholme D.J."/>
            <person name="Sarris P.F."/>
        </authorList>
    </citation>
    <scope>NUCLEOTIDE SEQUENCE</scope>
    <source>
        <strain evidence="9">PFS-001/15</strain>
        <tissue evidence="9">Leaf</tissue>
    </source>
</reference>
<comment type="caution">
    <text evidence="9">The sequence shown here is derived from an EMBL/GenBank/DDBJ whole genome shotgun (WGS) entry which is preliminary data.</text>
</comment>
<feature type="compositionally biased region" description="Acidic residues" evidence="6">
    <location>
        <begin position="1052"/>
        <end position="1078"/>
    </location>
</feature>
<keyword evidence="2" id="KW-1017">Isopeptide bond</keyword>
<keyword evidence="4" id="KW-0539">Nucleus</keyword>
<evidence type="ECO:0000313" key="10">
    <source>
        <dbReference type="Proteomes" id="UP000712281"/>
    </source>
</evidence>
<dbReference type="GO" id="GO:0000793">
    <property type="term" value="C:condensed chromosome"/>
    <property type="evidence" value="ECO:0007669"/>
    <property type="project" value="TreeGrafter"/>
</dbReference>
<dbReference type="InterPro" id="IPR036523">
    <property type="entry name" value="SurE-like_sf"/>
</dbReference>
<dbReference type="GO" id="GO:1990918">
    <property type="term" value="P:double-strand break repair involved in meiotic recombination"/>
    <property type="evidence" value="ECO:0007669"/>
    <property type="project" value="TreeGrafter"/>
</dbReference>
<proteinExistence type="inferred from homology"/>
<evidence type="ECO:0000256" key="1">
    <source>
        <dbReference type="ARBA" id="ARBA00004123"/>
    </source>
</evidence>
<dbReference type="GO" id="GO:0070182">
    <property type="term" value="F:DNA polymerase binding"/>
    <property type="evidence" value="ECO:0007669"/>
    <property type="project" value="TreeGrafter"/>
</dbReference>
<dbReference type="Proteomes" id="UP000712281">
    <property type="component" value="Unassembled WGS sequence"/>
</dbReference>
<feature type="domain" description="Survival protein SurE-like phosphatase/nucleotidase" evidence="8">
    <location>
        <begin position="44"/>
        <end position="200"/>
    </location>
</feature>
<evidence type="ECO:0000259" key="8">
    <source>
        <dbReference type="Pfam" id="PF01975"/>
    </source>
</evidence>
<evidence type="ECO:0000256" key="2">
    <source>
        <dbReference type="ARBA" id="ARBA00022499"/>
    </source>
</evidence>
<evidence type="ECO:0000256" key="5">
    <source>
        <dbReference type="ARBA" id="ARBA00093456"/>
    </source>
</evidence>
<dbReference type="PANTHER" id="PTHR32086:SF0">
    <property type="entry name" value="FANCONI ANEMIA GROUP D2 PROTEIN"/>
    <property type="match status" value="1"/>
</dbReference>
<evidence type="ECO:0000256" key="3">
    <source>
        <dbReference type="ARBA" id="ARBA00022843"/>
    </source>
</evidence>
<dbReference type="InterPro" id="IPR029448">
    <property type="entry name" value="FANCD2"/>
</dbReference>
<dbReference type="PANTHER" id="PTHR32086">
    <property type="entry name" value="FANCONI ANEMIA GROUP D2 PROTEIN"/>
    <property type="match status" value="1"/>
</dbReference>
<accession>A0A8S9MHG0</accession>
<dbReference type="EMBL" id="QGKW02000007">
    <property type="protein sequence ID" value="KAF2616746.1"/>
    <property type="molecule type" value="Genomic_DNA"/>
</dbReference>
<dbReference type="Pfam" id="PF14631">
    <property type="entry name" value="FancD2"/>
    <property type="match status" value="2"/>
</dbReference>
<dbReference type="GO" id="GO:0036297">
    <property type="term" value="P:interstrand cross-link repair"/>
    <property type="evidence" value="ECO:0007669"/>
    <property type="project" value="TreeGrafter"/>
</dbReference>
<gene>
    <name evidence="9" type="ORF">F2Q68_00040116</name>
</gene>
<keyword evidence="7" id="KW-0732">Signal</keyword>
<dbReference type="SUPFAM" id="SSF64167">
    <property type="entry name" value="SurE-like"/>
    <property type="match status" value="1"/>
</dbReference>
<evidence type="ECO:0000256" key="6">
    <source>
        <dbReference type="SAM" id="MobiDB-lite"/>
    </source>
</evidence>
<dbReference type="Gene3D" id="3.40.1210.10">
    <property type="entry name" value="Survival protein SurE-like phosphatase/nucleotidase"/>
    <property type="match status" value="1"/>
</dbReference>
<evidence type="ECO:0000313" key="9">
    <source>
        <dbReference type="EMBL" id="KAF2616746.1"/>
    </source>
</evidence>
<evidence type="ECO:0000256" key="7">
    <source>
        <dbReference type="SAM" id="SignalP"/>
    </source>
</evidence>
<dbReference type="InterPro" id="IPR002828">
    <property type="entry name" value="SurE-like_Pase/nucleotidase"/>
</dbReference>
<organism evidence="9 10">
    <name type="scientific">Brassica cretica</name>
    <name type="common">Mustard</name>
    <dbReference type="NCBI Taxonomy" id="69181"/>
    <lineage>
        <taxon>Eukaryota</taxon>
        <taxon>Viridiplantae</taxon>
        <taxon>Streptophyta</taxon>
        <taxon>Embryophyta</taxon>
        <taxon>Tracheophyta</taxon>
        <taxon>Spermatophyta</taxon>
        <taxon>Magnoliopsida</taxon>
        <taxon>eudicotyledons</taxon>
        <taxon>Gunneridae</taxon>
        <taxon>Pentapetalae</taxon>
        <taxon>rosids</taxon>
        <taxon>malvids</taxon>
        <taxon>Brassicales</taxon>
        <taxon>Brassicaceae</taxon>
        <taxon>Brassiceae</taxon>
        <taxon>Brassica</taxon>
    </lineage>
</organism>
<dbReference type="GO" id="GO:0005634">
    <property type="term" value="C:nucleus"/>
    <property type="evidence" value="ECO:0007669"/>
    <property type="project" value="UniProtKB-SubCell"/>
</dbReference>
<dbReference type="AlphaFoldDB" id="A0A8S9MHG0"/>
<name>A0A8S9MHG0_BRACR</name>
<protein>
    <recommendedName>
        <fullName evidence="8">Survival protein SurE-like phosphatase/nucleotidase domain-containing protein</fullName>
    </recommendedName>
</protein>
<keyword evidence="3" id="KW-0832">Ubl conjugation</keyword>
<evidence type="ECO:0000256" key="4">
    <source>
        <dbReference type="ARBA" id="ARBA00023242"/>
    </source>
</evidence>
<comment type="similarity">
    <text evidence="5">Belongs to the Fanconi anemia protein FANCD2 family.</text>
</comment>
<dbReference type="Pfam" id="PF01975">
    <property type="entry name" value="SurE"/>
    <property type="match status" value="1"/>
</dbReference>
<comment type="subcellular location">
    <subcellularLocation>
        <location evidence="1">Nucleus</location>
    </subcellularLocation>
</comment>
<dbReference type="GO" id="GO:0007129">
    <property type="term" value="P:homologous chromosome pairing at meiosis"/>
    <property type="evidence" value="ECO:0007669"/>
    <property type="project" value="TreeGrafter"/>
</dbReference>
<dbReference type="GO" id="GO:0031573">
    <property type="term" value="P:mitotic intra-S DNA damage checkpoint signaling"/>
    <property type="evidence" value="ECO:0007669"/>
    <property type="project" value="TreeGrafter"/>
</dbReference>
<dbReference type="GO" id="GO:0016787">
    <property type="term" value="F:hydrolase activity"/>
    <property type="evidence" value="ECO:0007669"/>
    <property type="project" value="InterPro"/>
</dbReference>
<sequence>MYFLTFLVCGASHHHRKKTYIFLLFFLVFFTDCDCDCDCDCDDDREKSAVSHSIIWSRPLTAHRVEIEGAEAYAVSGTPADCTGLGLSEALFPSLPDLVLSGINVGSNCGYNIVYSGTVAGAREAFIYDVPSASISYDWKRGDINVNDFVLSAQACLPIINGMLSAIKNKTHPTNCFLNIDLPTDIAHHKGYKLTTQGKSLCKMGWRQVEEEAQGAKMLSTMLMETESGVVSDNNDTSAHHSNDSRLFKREVRTVVVEEGTDLHFLREGYITVTPIGALSQILGALVTHVGSDNNFEVSSVLEMMTVLAKKYAQQLLPFSSHINGILDYLEGFTVENLHKVYEVFSLLALSARASPDSFRSSVSNELMMIVRKQISHPELKYQKMGLVGTLRIVSSLGDATSVPDCSSSQVSDCGEILELLKTSVDSCRQSNLALIIFYDEFAAILNQKLLQPEIMEWIGKHLGEFESLFLADLDNGEMANKSSYSGLEGDLWMNLDDGRIASGSMHETCSGDESLSVKIPQLSPALAAQRFKFRPLLPQCLSILKFPKVQSQNIRNPEYKTELPLYLYLLQDLHTKLDSLVPPGKLLPFKRGSPPGNLGRFKLVELVSQIKGLFPSLRMHLNTAMSLLIKGEETSQTIWRDEFAKAGNPNTSNIVVSDSLIYTMVCKEVLLCFSKMLTLPGFETDKSLLLDLLEAFQPTDIPVDSFADLQPFPSPGTKDYLFIGVYCFFEDILNNACSFSFDLAFECLLTLQLVVTSAQKYIGKVSEEVIKKRCVGPIQGLVPSLHAKLGTSAEKLLRHEWIDETTDNKGLKNKGEMVQNILRIYLETSGSTSDLLDELACTILPQASLSKSTGEDDAHDHEFPTLCSATFRGWYKTLHEENLAILNKLVKVVSSEKRQNCQSEATEAHLRDIQKTVNVIVSLVNLCRSHDKVTIHGMAIKYGGKYVDSFLKVFDFLEAHIQDHNELVIQLVKDLQKATRTLQTLCSEAKGMKQTAITSKIPATKRSLERFLFHVKALLHTTSRGSNFWMGSLKHKDLRGQIVSSQAYVDNETDEVEEETMSGGEDPMEADELPLSP</sequence>